<reference evidence="8 9" key="1">
    <citation type="submission" date="2018-01" db="EMBL/GenBank/DDBJ databases">
        <title>Draft genome sequence of Salinispora sp. 13K206.</title>
        <authorList>
            <person name="Sahin N."/>
            <person name="Saygin H."/>
            <person name="Ay H."/>
        </authorList>
    </citation>
    <scope>NUCLEOTIDE SEQUENCE [LARGE SCALE GENOMIC DNA]</scope>
    <source>
        <strain evidence="8 9">13K206</strain>
    </source>
</reference>
<dbReference type="EMBL" id="POUB01000028">
    <property type="protein sequence ID" value="PZG01471.1"/>
    <property type="molecule type" value="Genomic_DNA"/>
</dbReference>
<accession>A0A2W2CUC9</accession>
<evidence type="ECO:0000256" key="3">
    <source>
        <dbReference type="ARBA" id="ARBA00022692"/>
    </source>
</evidence>
<sequence length="120" mass="13092">MVRRFRTASDELREVGTDPDYRFSLANERTMLAYLRTALALMAAGVALLQVFEHPLDTAAGAVLMGAGIAVAGNSYRRWRRVEEALRRDEPLPFSRVPAGAAAVLVAVAAIVLVGRVWQP</sequence>
<feature type="transmembrane region" description="Helical" evidence="6">
    <location>
        <begin position="58"/>
        <end position="76"/>
    </location>
</feature>
<dbReference type="PANTHER" id="PTHR34187">
    <property type="entry name" value="FGR18P"/>
    <property type="match status" value="1"/>
</dbReference>
<evidence type="ECO:0000259" key="7">
    <source>
        <dbReference type="Pfam" id="PF02656"/>
    </source>
</evidence>
<dbReference type="InterPro" id="IPR003807">
    <property type="entry name" value="DUF202"/>
</dbReference>
<dbReference type="AlphaFoldDB" id="A0A2W2CUC9"/>
<dbReference type="Pfam" id="PF02656">
    <property type="entry name" value="DUF202"/>
    <property type="match status" value="1"/>
</dbReference>
<keyword evidence="5 6" id="KW-0472">Membrane</keyword>
<evidence type="ECO:0000256" key="6">
    <source>
        <dbReference type="SAM" id="Phobius"/>
    </source>
</evidence>
<proteinExistence type="predicted"/>
<protein>
    <recommendedName>
        <fullName evidence="7">DUF202 domain-containing protein</fullName>
    </recommendedName>
</protein>
<evidence type="ECO:0000256" key="4">
    <source>
        <dbReference type="ARBA" id="ARBA00022989"/>
    </source>
</evidence>
<feature type="transmembrane region" description="Helical" evidence="6">
    <location>
        <begin position="32"/>
        <end position="52"/>
    </location>
</feature>
<dbReference type="GO" id="GO:0005886">
    <property type="term" value="C:plasma membrane"/>
    <property type="evidence" value="ECO:0007669"/>
    <property type="project" value="UniProtKB-SubCell"/>
</dbReference>
<dbReference type="PANTHER" id="PTHR34187:SF2">
    <property type="entry name" value="DUF202 DOMAIN-CONTAINING PROTEIN"/>
    <property type="match status" value="1"/>
</dbReference>
<evidence type="ECO:0000256" key="2">
    <source>
        <dbReference type="ARBA" id="ARBA00022475"/>
    </source>
</evidence>
<keyword evidence="9" id="KW-1185">Reference proteome</keyword>
<evidence type="ECO:0000313" key="9">
    <source>
        <dbReference type="Proteomes" id="UP000248749"/>
    </source>
</evidence>
<evidence type="ECO:0000256" key="1">
    <source>
        <dbReference type="ARBA" id="ARBA00004651"/>
    </source>
</evidence>
<evidence type="ECO:0000313" key="8">
    <source>
        <dbReference type="EMBL" id="PZG01471.1"/>
    </source>
</evidence>
<dbReference type="OrthoDB" id="582337at2"/>
<name>A0A2W2CUC9_9ACTN</name>
<dbReference type="InterPro" id="IPR052053">
    <property type="entry name" value="IM_YidH-like"/>
</dbReference>
<comment type="caution">
    <text evidence="8">The sequence shown here is derived from an EMBL/GenBank/DDBJ whole genome shotgun (WGS) entry which is preliminary data.</text>
</comment>
<feature type="transmembrane region" description="Helical" evidence="6">
    <location>
        <begin position="97"/>
        <end position="118"/>
    </location>
</feature>
<evidence type="ECO:0000256" key="5">
    <source>
        <dbReference type="ARBA" id="ARBA00023136"/>
    </source>
</evidence>
<keyword evidence="4 6" id="KW-1133">Transmembrane helix</keyword>
<gene>
    <name evidence="8" type="ORF">C1I99_07050</name>
</gene>
<organism evidence="8 9">
    <name type="scientific">Micromonospora deserti</name>
    <dbReference type="NCBI Taxonomy" id="2070366"/>
    <lineage>
        <taxon>Bacteria</taxon>
        <taxon>Bacillati</taxon>
        <taxon>Actinomycetota</taxon>
        <taxon>Actinomycetes</taxon>
        <taxon>Micromonosporales</taxon>
        <taxon>Micromonosporaceae</taxon>
        <taxon>Micromonospora</taxon>
    </lineage>
</organism>
<keyword evidence="2" id="KW-1003">Cell membrane</keyword>
<feature type="domain" description="DUF202" evidence="7">
    <location>
        <begin position="22"/>
        <end position="84"/>
    </location>
</feature>
<dbReference type="Proteomes" id="UP000248749">
    <property type="component" value="Unassembled WGS sequence"/>
</dbReference>
<keyword evidence="3 6" id="KW-0812">Transmembrane</keyword>
<comment type="subcellular location">
    <subcellularLocation>
        <location evidence="1">Cell membrane</location>
        <topology evidence="1">Multi-pass membrane protein</topology>
    </subcellularLocation>
</comment>